<dbReference type="Proteomes" id="UP000245626">
    <property type="component" value="Unassembled WGS sequence"/>
</dbReference>
<reference evidence="1 2" key="1">
    <citation type="journal article" date="2018" name="Mol. Biol. Evol.">
        <title>Broad Genomic Sampling Reveals a Smut Pathogenic Ancestry of the Fungal Clade Ustilaginomycotina.</title>
        <authorList>
            <person name="Kijpornyongpan T."/>
            <person name="Mondo S.J."/>
            <person name="Barry K."/>
            <person name="Sandor L."/>
            <person name="Lee J."/>
            <person name="Lipzen A."/>
            <person name="Pangilinan J."/>
            <person name="LaButti K."/>
            <person name="Hainaut M."/>
            <person name="Henrissat B."/>
            <person name="Grigoriev I.V."/>
            <person name="Spatafora J.W."/>
            <person name="Aime M.C."/>
        </authorList>
    </citation>
    <scope>NUCLEOTIDE SEQUENCE [LARGE SCALE GENOMIC DNA]</scope>
    <source>
        <strain evidence="1 2">SA 807</strain>
    </source>
</reference>
<accession>A0ACD0NTF7</accession>
<sequence>MSESSKFQRVLQEEIDFHMASTPIDDMPSCTNLFDKWASCFAIGPQLKAIYRYGGVQDCKDKLDDFKFCLTMKSMTKEQKYQAWITRRAEITASKRLGPQSSENVWEYRRDDNVVRTGKEQSGFSTVV</sequence>
<name>A0ACD0NTF7_9BASI</name>
<protein>
    <submittedName>
        <fullName evidence="1">Uncharacterized protein</fullName>
    </submittedName>
</protein>
<keyword evidence="2" id="KW-1185">Reference proteome</keyword>
<gene>
    <name evidence="1" type="ORF">IE53DRAFT_370055</name>
</gene>
<organism evidence="1 2">
    <name type="scientific">Violaceomyces palustris</name>
    <dbReference type="NCBI Taxonomy" id="1673888"/>
    <lineage>
        <taxon>Eukaryota</taxon>
        <taxon>Fungi</taxon>
        <taxon>Dikarya</taxon>
        <taxon>Basidiomycota</taxon>
        <taxon>Ustilaginomycotina</taxon>
        <taxon>Ustilaginomycetes</taxon>
        <taxon>Violaceomycetales</taxon>
        <taxon>Violaceomycetaceae</taxon>
        <taxon>Violaceomyces</taxon>
    </lineage>
</organism>
<proteinExistence type="predicted"/>
<evidence type="ECO:0000313" key="1">
    <source>
        <dbReference type="EMBL" id="PWN49096.1"/>
    </source>
</evidence>
<dbReference type="EMBL" id="KZ820098">
    <property type="protein sequence ID" value="PWN49096.1"/>
    <property type="molecule type" value="Genomic_DNA"/>
</dbReference>
<evidence type="ECO:0000313" key="2">
    <source>
        <dbReference type="Proteomes" id="UP000245626"/>
    </source>
</evidence>